<dbReference type="Proteomes" id="UP001299970">
    <property type="component" value="Unassembled WGS sequence"/>
</dbReference>
<evidence type="ECO:0000313" key="2">
    <source>
        <dbReference type="Proteomes" id="UP001299970"/>
    </source>
</evidence>
<comment type="caution">
    <text evidence="1">The sequence shown here is derived from an EMBL/GenBank/DDBJ whole genome shotgun (WGS) entry which is preliminary data.</text>
</comment>
<protein>
    <submittedName>
        <fullName evidence="1">Uncharacterized protein</fullName>
    </submittedName>
</protein>
<reference evidence="1 2" key="1">
    <citation type="submission" date="2022-03" db="EMBL/GenBank/DDBJ databases">
        <title>Pseudonocardia alaer sp. nov., a novel actinomycete isolated from reed forest soil.</title>
        <authorList>
            <person name="Wang L."/>
        </authorList>
    </citation>
    <scope>NUCLEOTIDE SEQUENCE [LARGE SCALE GENOMIC DNA]</scope>
    <source>
        <strain evidence="1 2">Y-16303</strain>
    </source>
</reference>
<keyword evidence="2" id="KW-1185">Reference proteome</keyword>
<accession>A0ABS9TSZ0</accession>
<sequence length="52" mass="5727">MVGINAHLRHHTALVINGDRHVPARALRAKDSFQEASMAEFMVSLDDLTAIV</sequence>
<dbReference type="RefSeq" id="WP_241042476.1">
    <property type="nucleotide sequence ID" value="NZ_BAAAJF010000005.1"/>
</dbReference>
<organism evidence="1 2">
    <name type="scientific">Pseudonocardia alaniniphila</name>
    <dbReference type="NCBI Taxonomy" id="75291"/>
    <lineage>
        <taxon>Bacteria</taxon>
        <taxon>Bacillati</taxon>
        <taxon>Actinomycetota</taxon>
        <taxon>Actinomycetes</taxon>
        <taxon>Pseudonocardiales</taxon>
        <taxon>Pseudonocardiaceae</taxon>
        <taxon>Pseudonocardia</taxon>
    </lineage>
</organism>
<dbReference type="EMBL" id="JAKXMK010000047">
    <property type="protein sequence ID" value="MCH6171672.1"/>
    <property type="molecule type" value="Genomic_DNA"/>
</dbReference>
<name>A0ABS9TSZ0_9PSEU</name>
<proteinExistence type="predicted"/>
<gene>
    <name evidence="1" type="ORF">MMF94_38800</name>
</gene>
<evidence type="ECO:0000313" key="1">
    <source>
        <dbReference type="EMBL" id="MCH6171672.1"/>
    </source>
</evidence>